<name>A0A9W7SST9_9PEZI</name>
<dbReference type="EMBL" id="RIBY02001867">
    <property type="protein sequence ID" value="KAH9827698.1"/>
    <property type="molecule type" value="Genomic_DNA"/>
</dbReference>
<comment type="caution">
    <text evidence="1">The sequence shown here is derived from an EMBL/GenBank/DDBJ whole genome shotgun (WGS) entry which is preliminary data.</text>
</comment>
<dbReference type="Proteomes" id="UP001138500">
    <property type="component" value="Unassembled WGS sequence"/>
</dbReference>
<sequence length="61" mass="6892">MSAEFAAAKIEAKHRAEEAAAVARKLEDVRHRKHRFMQFGISLRDANMVYGSTISEILTKC</sequence>
<evidence type="ECO:0000313" key="2">
    <source>
        <dbReference type="Proteomes" id="UP001138500"/>
    </source>
</evidence>
<proteinExistence type="predicted"/>
<keyword evidence="2" id="KW-1185">Reference proteome</keyword>
<reference evidence="1 2" key="1">
    <citation type="journal article" date="2018" name="IMA Fungus">
        <title>IMA Genome-F 10: Nine draft genome sequences of Claviceps purpurea s.lat., including C. arundinis, C. humidiphila, and C. cf. spartinae, pseudomolecules for the pitch canker pathogen Fusarium circinatum, draft genome of Davidsoniella eucalypti, Grosmannia galeiformis, Quambalaria eucalypti, and Teratosphaeria destructans.</title>
        <authorList>
            <person name="Wingfield B.D."/>
            <person name="Liu M."/>
            <person name="Nguyen H.D."/>
            <person name="Lane F.A."/>
            <person name="Morgan S.W."/>
            <person name="De Vos L."/>
            <person name="Wilken P.M."/>
            <person name="Duong T.A."/>
            <person name="Aylward J."/>
            <person name="Coetzee M.P."/>
            <person name="Dadej K."/>
            <person name="De Beer Z.W."/>
            <person name="Findlay W."/>
            <person name="Havenga M."/>
            <person name="Kolarik M."/>
            <person name="Menzies J.G."/>
            <person name="Naidoo K."/>
            <person name="Pochopski O."/>
            <person name="Shoukouhi P."/>
            <person name="Santana Q.C."/>
            <person name="Seifert K.A."/>
            <person name="Soal N."/>
            <person name="Steenkamp E.T."/>
            <person name="Tatham C.T."/>
            <person name="van der Nest M.A."/>
            <person name="Wingfield M.J."/>
        </authorList>
    </citation>
    <scope>NUCLEOTIDE SEQUENCE [LARGE SCALE GENOMIC DNA]</scope>
    <source>
        <strain evidence="1">CMW44962</strain>
    </source>
</reference>
<gene>
    <name evidence="1" type="ORF">Tdes44962_MAKER00424</name>
</gene>
<accession>A0A9W7SST9</accession>
<organism evidence="1 2">
    <name type="scientific">Teratosphaeria destructans</name>
    <dbReference type="NCBI Taxonomy" id="418781"/>
    <lineage>
        <taxon>Eukaryota</taxon>
        <taxon>Fungi</taxon>
        <taxon>Dikarya</taxon>
        <taxon>Ascomycota</taxon>
        <taxon>Pezizomycotina</taxon>
        <taxon>Dothideomycetes</taxon>
        <taxon>Dothideomycetidae</taxon>
        <taxon>Mycosphaerellales</taxon>
        <taxon>Teratosphaeriaceae</taxon>
        <taxon>Teratosphaeria</taxon>
    </lineage>
</organism>
<protein>
    <submittedName>
        <fullName evidence="1">Uncharacterized protein</fullName>
    </submittedName>
</protein>
<evidence type="ECO:0000313" key="1">
    <source>
        <dbReference type="EMBL" id="KAH9827698.1"/>
    </source>
</evidence>
<dbReference type="AlphaFoldDB" id="A0A9W7SST9"/>
<reference evidence="1 2" key="2">
    <citation type="journal article" date="2021" name="Curr. Genet.">
        <title>Genetic response to nitrogen starvation in the aggressive Eucalyptus foliar pathogen Teratosphaeria destructans.</title>
        <authorList>
            <person name="Havenga M."/>
            <person name="Wingfield B.D."/>
            <person name="Wingfield M.J."/>
            <person name="Dreyer L.L."/>
            <person name="Roets F."/>
            <person name="Aylward J."/>
        </authorList>
    </citation>
    <scope>NUCLEOTIDE SEQUENCE [LARGE SCALE GENOMIC DNA]</scope>
    <source>
        <strain evidence="1">CMW44962</strain>
    </source>
</reference>